<dbReference type="InterPro" id="IPR009057">
    <property type="entry name" value="Homeodomain-like_sf"/>
</dbReference>
<dbReference type="InterPro" id="IPR002197">
    <property type="entry name" value="HTH_Fis"/>
</dbReference>
<evidence type="ECO:0000259" key="4">
    <source>
        <dbReference type="Pfam" id="PF02954"/>
    </source>
</evidence>
<dbReference type="PRINTS" id="PR01591">
    <property type="entry name" value="DNABINDNGFIS"/>
</dbReference>
<organism evidence="5 6">
    <name type="scientific">Billgrantia antri</name>
    <dbReference type="NCBI Taxonomy" id="2846777"/>
    <lineage>
        <taxon>Bacteria</taxon>
        <taxon>Pseudomonadati</taxon>
        <taxon>Pseudomonadota</taxon>
        <taxon>Gammaproteobacteria</taxon>
        <taxon>Oceanospirillales</taxon>
        <taxon>Halomonadaceae</taxon>
        <taxon>Billgrantia</taxon>
    </lineage>
</organism>
<dbReference type="PANTHER" id="PTHR47918:SF1">
    <property type="entry name" value="DNA-BINDING PROTEIN FIS"/>
    <property type="match status" value="1"/>
</dbReference>
<evidence type="ECO:0000256" key="1">
    <source>
        <dbReference type="ARBA" id="ARBA00008559"/>
    </source>
</evidence>
<dbReference type="Gene3D" id="1.10.10.60">
    <property type="entry name" value="Homeodomain-like"/>
    <property type="match status" value="1"/>
</dbReference>
<evidence type="ECO:0000256" key="3">
    <source>
        <dbReference type="ARBA" id="ARBA00029540"/>
    </source>
</evidence>
<dbReference type="Proteomes" id="UP000769617">
    <property type="component" value="Unassembled WGS sequence"/>
</dbReference>
<dbReference type="EMBL" id="JAHYCA010000003">
    <property type="protein sequence ID" value="MBW6391541.1"/>
    <property type="molecule type" value="Genomic_DNA"/>
</dbReference>
<evidence type="ECO:0000313" key="6">
    <source>
        <dbReference type="Proteomes" id="UP000769617"/>
    </source>
</evidence>
<dbReference type="InterPro" id="IPR050207">
    <property type="entry name" value="Trans_regulatory_Fis"/>
</dbReference>
<dbReference type="InterPro" id="IPR005412">
    <property type="entry name" value="Fis_DNA-bd"/>
</dbReference>
<dbReference type="PANTHER" id="PTHR47918">
    <property type="entry name" value="DNA-BINDING PROTEIN FIS"/>
    <property type="match status" value="1"/>
</dbReference>
<evidence type="ECO:0000256" key="2">
    <source>
        <dbReference type="ARBA" id="ARBA00023125"/>
    </source>
</evidence>
<accession>A0ABS6ZN87</accession>
<evidence type="ECO:0000313" key="5">
    <source>
        <dbReference type="EMBL" id="MBW6391541.1"/>
    </source>
</evidence>
<keyword evidence="6" id="KW-1185">Reference proteome</keyword>
<dbReference type="RefSeq" id="WP_219791862.1">
    <property type="nucleotide sequence ID" value="NZ_JAHYCA010000003.1"/>
</dbReference>
<dbReference type="SUPFAM" id="SSF46689">
    <property type="entry name" value="Homeodomain-like"/>
    <property type="match status" value="1"/>
</dbReference>
<dbReference type="GO" id="GO:0003677">
    <property type="term" value="F:DNA binding"/>
    <property type="evidence" value="ECO:0007669"/>
    <property type="project" value="UniProtKB-KW"/>
</dbReference>
<proteinExistence type="inferred from homology"/>
<reference evidence="5 6" key="1">
    <citation type="submission" date="2021-07" db="EMBL/GenBank/DDBJ databases">
        <authorList>
            <person name="So Y."/>
        </authorList>
    </citation>
    <scope>NUCLEOTIDE SEQUENCE [LARGE SCALE GENOMIC DNA]</scope>
    <source>
        <strain evidence="5 6">Y3S6</strain>
    </source>
</reference>
<keyword evidence="2 5" id="KW-0238">DNA-binding</keyword>
<sequence length="112" mass="12127">MNHEAFNRNVDLPGLEAGSCAGLPELDAAALSSASLAEQPLREAVDAAMRRYFDHLDGGTVTDLYAMVMAEVEAPLLASVLEYTQGNQTRAAEMLGLNRGTLRKKLKQHDLI</sequence>
<dbReference type="Pfam" id="PF02954">
    <property type="entry name" value="HTH_8"/>
    <property type="match status" value="1"/>
</dbReference>
<comment type="similarity">
    <text evidence="1">Belongs to the transcriptional regulatory Fis family.</text>
</comment>
<feature type="domain" description="DNA binding HTH" evidence="4">
    <location>
        <begin position="69"/>
        <end position="108"/>
    </location>
</feature>
<name>A0ABS6ZN87_9GAMM</name>
<gene>
    <name evidence="5" type="primary">fis</name>
    <name evidence="5" type="ORF">KPL81_10265</name>
</gene>
<dbReference type="NCBIfam" id="NF001659">
    <property type="entry name" value="PRK00430.1"/>
    <property type="match status" value="1"/>
</dbReference>
<dbReference type="PRINTS" id="PR01590">
    <property type="entry name" value="HTHFIS"/>
</dbReference>
<comment type="caution">
    <text evidence="5">The sequence shown here is derived from an EMBL/GenBank/DDBJ whole genome shotgun (WGS) entry which is preliminary data.</text>
</comment>
<protein>
    <recommendedName>
        <fullName evidence="3">Putative Fis-like DNA-binding protein</fullName>
    </recommendedName>
</protein>